<accession>A0ACB0DVY4</accession>
<reference evidence="1" key="1">
    <citation type="submission" date="2023-05" db="EMBL/GenBank/DDBJ databases">
        <authorList>
            <consortium name="ELIXIR-Norway"/>
        </authorList>
    </citation>
    <scope>NUCLEOTIDE SEQUENCE</scope>
</reference>
<sequence>MRRNFTPVTEFILLGLTSTQELQMFFFALFFTIYMVTVAGNLGMIVLIRVNARLHTPMYFFLSHLSFVDLCFSSNVTPKMLGIFLSERKTISYMACMTQCYFFIALVHVEIYTLAVMAFDRYMAICNPLLYGSKMSKSVCTSLITVPYVYGALTGLMETMWTYNLAFCGHNEINHFYCADPPLIKLACSNTYNKELSMFVVAGFNFTCSLFIILISYIYIFPATLRIRSTEGRRKAFSTCGSHLTAVTIFYTTLFFMYLRPPSEESVQQGKMVAVFYTTVIPMLNPMIYSLRNKDASPKVTKANCLFISFRQRQLFMNILQNKETPAWGCDLMKVTISHLMEQIMRRNITSVTEFILLGLTSCLGLQILFFVLFLAIYIATVAGNLGMIVLIQINAHLHTPMYFFLSHLSFVDLCFSSNVTPNMLAIFLSEKKTITYSACLVQCYLFISLVHVEIYILAVMAFDRYMAICNPLLYSSRMSKSVCASLITVPYVYGALTGLMETMWTYNLAFCGPNEINHFYCADPPLIKLACSDTYNKELSMFVVAGCNLSFSLLIMLISYLYIFTAILRIRSTEGRRKAFSTCGSHLTAVTIFYTTLFFMYLRPPSEESVQQGKMVAVFYTTVIPMLNPMIYSLRNKDVKEALMKELFSRKLLIVGNGKFRREWQILFFVTFLLVYMITVVGNIGMILLIKVSPQLSSPMYFFLSHLSFVDVWFSSNVTPKMLENLLSETKTISYAGCSVQCFFFIALVHVEIFILAAMAFDRYMAIGSPLLYGSKMSRVVCTRLVSCPYLYGFPPSLAATLWTYGLHFCGKIEINHFYCADPPLIKMACAGTFVKEYTVLILASINFTYSLTIVIVSYLFILNAILRMKSAEGRRKAFSTCGSHLTAVVILYGTLIFMYLRSPTEESGAGKAVVLRMRSADGRRKAFSACGSHLMAVTRIYELSSSSISGGLLKSLKREYDFPKVDPDSQICMAKNDIFLNNMRTMELQRVTNSESIGSQKQRGMTFSRQDTVEE</sequence>
<evidence type="ECO:0000313" key="1">
    <source>
        <dbReference type="EMBL" id="CAI9692412.1"/>
    </source>
</evidence>
<proteinExistence type="predicted"/>
<organism evidence="1 2">
    <name type="scientific">Rangifer tarandus platyrhynchus</name>
    <name type="common">Svalbard reindeer</name>
    <dbReference type="NCBI Taxonomy" id="3082113"/>
    <lineage>
        <taxon>Eukaryota</taxon>
        <taxon>Metazoa</taxon>
        <taxon>Chordata</taxon>
        <taxon>Craniata</taxon>
        <taxon>Vertebrata</taxon>
        <taxon>Euteleostomi</taxon>
        <taxon>Mammalia</taxon>
        <taxon>Eutheria</taxon>
        <taxon>Laurasiatheria</taxon>
        <taxon>Artiodactyla</taxon>
        <taxon>Ruminantia</taxon>
        <taxon>Pecora</taxon>
        <taxon>Cervidae</taxon>
        <taxon>Odocoileinae</taxon>
        <taxon>Rangifer</taxon>
    </lineage>
</organism>
<name>A0ACB0DVY4_RANTA</name>
<gene>
    <name evidence="1" type="ORF">MRATA1EN3_LOCUS3625</name>
</gene>
<protein>
    <submittedName>
        <fullName evidence="1">Uncharacterized protein</fullName>
    </submittedName>
</protein>
<dbReference type="EMBL" id="OX596094">
    <property type="protein sequence ID" value="CAI9692412.1"/>
    <property type="molecule type" value="Genomic_DNA"/>
</dbReference>
<evidence type="ECO:0000313" key="2">
    <source>
        <dbReference type="Proteomes" id="UP001162501"/>
    </source>
</evidence>
<dbReference type="Proteomes" id="UP001162501">
    <property type="component" value="Chromosome 10"/>
</dbReference>